<keyword evidence="2" id="KW-0805">Transcription regulation</keyword>
<dbReference type="OrthoDB" id="9797341at2"/>
<dbReference type="CDD" id="cd17535">
    <property type="entry name" value="REC_NarL-like"/>
    <property type="match status" value="1"/>
</dbReference>
<dbReference type="Pfam" id="PF00196">
    <property type="entry name" value="GerE"/>
    <property type="match status" value="1"/>
</dbReference>
<dbReference type="GO" id="GO:0000160">
    <property type="term" value="P:phosphorelay signal transduction system"/>
    <property type="evidence" value="ECO:0007669"/>
    <property type="project" value="InterPro"/>
</dbReference>
<dbReference type="AlphaFoldDB" id="A0A1T4PAF9"/>
<evidence type="ECO:0000259" key="7">
    <source>
        <dbReference type="PROSITE" id="PS50110"/>
    </source>
</evidence>
<evidence type="ECO:0000256" key="1">
    <source>
        <dbReference type="ARBA" id="ARBA00022553"/>
    </source>
</evidence>
<dbReference type="InterPro" id="IPR011006">
    <property type="entry name" value="CheY-like_superfamily"/>
</dbReference>
<gene>
    <name evidence="8" type="ORF">SAMN04488132_105239</name>
</gene>
<dbReference type="SMART" id="SM00448">
    <property type="entry name" value="REC"/>
    <property type="match status" value="1"/>
</dbReference>
<reference evidence="8 9" key="1">
    <citation type="submission" date="2017-02" db="EMBL/GenBank/DDBJ databases">
        <authorList>
            <person name="Peterson S.W."/>
        </authorList>
    </citation>
    <scope>NUCLEOTIDE SEQUENCE [LARGE SCALE GENOMIC DNA]</scope>
    <source>
        <strain evidence="8 9">DSM 22335</strain>
    </source>
</reference>
<dbReference type="RefSeq" id="WP_078831557.1">
    <property type="nucleotide sequence ID" value="NZ_FUWH01000005.1"/>
</dbReference>
<keyword evidence="9" id="KW-1185">Reference proteome</keyword>
<proteinExistence type="predicted"/>
<dbReference type="InterPro" id="IPR016032">
    <property type="entry name" value="Sig_transdc_resp-reg_C-effctor"/>
</dbReference>
<dbReference type="CDD" id="cd06170">
    <property type="entry name" value="LuxR_C_like"/>
    <property type="match status" value="1"/>
</dbReference>
<evidence type="ECO:0000256" key="2">
    <source>
        <dbReference type="ARBA" id="ARBA00023015"/>
    </source>
</evidence>
<dbReference type="STRING" id="413434.SAMN04488132_105239"/>
<dbReference type="SUPFAM" id="SSF52172">
    <property type="entry name" value="CheY-like"/>
    <property type="match status" value="1"/>
</dbReference>
<dbReference type="EMBL" id="FUWH01000005">
    <property type="protein sequence ID" value="SJZ88449.1"/>
    <property type="molecule type" value="Genomic_DNA"/>
</dbReference>
<dbReference type="GO" id="GO:0003677">
    <property type="term" value="F:DNA binding"/>
    <property type="evidence" value="ECO:0007669"/>
    <property type="project" value="UniProtKB-KW"/>
</dbReference>
<dbReference type="SUPFAM" id="SSF46894">
    <property type="entry name" value="C-terminal effector domain of the bipartite response regulators"/>
    <property type="match status" value="1"/>
</dbReference>
<dbReference type="PROSITE" id="PS50043">
    <property type="entry name" value="HTH_LUXR_2"/>
    <property type="match status" value="1"/>
</dbReference>
<sequence length="219" mass="24728">MMKKKISIGIADDHILLRKGLLKLLLTYDRFEALFDVDNGNEVISHLKDHKIPDVLILDVNMSGKNGLETAQWVSAHFPQIKIMALSMYSDETTILKMIQAGAHGYITKNVDPEKMKEAIDAIIDKGVYLPEALSAKIFSGIKKNILSHEEKAVNLTDKERLFLALLCQELSYQEIAAKMYLSPRTVDDYRKKLARKLNVKSKSGLIVYAMNHGLNQMP</sequence>
<dbReference type="Pfam" id="PF00072">
    <property type="entry name" value="Response_reg"/>
    <property type="match status" value="1"/>
</dbReference>
<keyword evidence="4" id="KW-0804">Transcription</keyword>
<evidence type="ECO:0000313" key="9">
    <source>
        <dbReference type="Proteomes" id="UP000190888"/>
    </source>
</evidence>
<accession>A0A1T4PAF9</accession>
<dbReference type="GO" id="GO:0006355">
    <property type="term" value="P:regulation of DNA-templated transcription"/>
    <property type="evidence" value="ECO:0007669"/>
    <property type="project" value="InterPro"/>
</dbReference>
<feature type="domain" description="Response regulatory" evidence="7">
    <location>
        <begin position="7"/>
        <end position="124"/>
    </location>
</feature>
<dbReference type="SMART" id="SM00421">
    <property type="entry name" value="HTH_LUXR"/>
    <property type="match status" value="1"/>
</dbReference>
<evidence type="ECO:0000256" key="3">
    <source>
        <dbReference type="ARBA" id="ARBA00023125"/>
    </source>
</evidence>
<dbReference type="PROSITE" id="PS50110">
    <property type="entry name" value="RESPONSE_REGULATORY"/>
    <property type="match status" value="1"/>
</dbReference>
<dbReference type="InterPro" id="IPR058245">
    <property type="entry name" value="NreC/VraR/RcsB-like_REC"/>
</dbReference>
<feature type="modified residue" description="4-aspartylphosphate" evidence="5">
    <location>
        <position position="59"/>
    </location>
</feature>
<feature type="domain" description="HTH luxR-type" evidence="6">
    <location>
        <begin position="149"/>
        <end position="214"/>
    </location>
</feature>
<evidence type="ECO:0000256" key="4">
    <source>
        <dbReference type="ARBA" id="ARBA00023163"/>
    </source>
</evidence>
<protein>
    <submittedName>
        <fullName evidence="8">DNA-binding response regulator, NarL/FixJ family, contains REC and HTH domains</fullName>
    </submittedName>
</protein>
<dbReference type="PANTHER" id="PTHR43214">
    <property type="entry name" value="TWO-COMPONENT RESPONSE REGULATOR"/>
    <property type="match status" value="1"/>
</dbReference>
<evidence type="ECO:0000256" key="5">
    <source>
        <dbReference type="PROSITE-ProRule" id="PRU00169"/>
    </source>
</evidence>
<evidence type="ECO:0000259" key="6">
    <source>
        <dbReference type="PROSITE" id="PS50043"/>
    </source>
</evidence>
<keyword evidence="3 8" id="KW-0238">DNA-binding</keyword>
<dbReference type="Gene3D" id="3.40.50.2300">
    <property type="match status" value="1"/>
</dbReference>
<dbReference type="InterPro" id="IPR000792">
    <property type="entry name" value="Tscrpt_reg_LuxR_C"/>
</dbReference>
<evidence type="ECO:0000313" key="8">
    <source>
        <dbReference type="EMBL" id="SJZ88449.1"/>
    </source>
</evidence>
<organism evidence="8 9">
    <name type="scientific">Sediminibacterium ginsengisoli</name>
    <dbReference type="NCBI Taxonomy" id="413434"/>
    <lineage>
        <taxon>Bacteria</taxon>
        <taxon>Pseudomonadati</taxon>
        <taxon>Bacteroidota</taxon>
        <taxon>Chitinophagia</taxon>
        <taxon>Chitinophagales</taxon>
        <taxon>Chitinophagaceae</taxon>
        <taxon>Sediminibacterium</taxon>
    </lineage>
</organism>
<dbReference type="InterPro" id="IPR039420">
    <property type="entry name" value="WalR-like"/>
</dbReference>
<dbReference type="InterPro" id="IPR001789">
    <property type="entry name" value="Sig_transdc_resp-reg_receiver"/>
</dbReference>
<dbReference type="PANTHER" id="PTHR43214:SF41">
    <property type="entry name" value="NITRATE_NITRITE RESPONSE REGULATOR PROTEIN NARP"/>
    <property type="match status" value="1"/>
</dbReference>
<dbReference type="Proteomes" id="UP000190888">
    <property type="component" value="Unassembled WGS sequence"/>
</dbReference>
<name>A0A1T4PAF9_9BACT</name>
<keyword evidence="1 5" id="KW-0597">Phosphoprotein</keyword>